<proteinExistence type="predicted"/>
<dbReference type="Proteomes" id="UP000095237">
    <property type="component" value="Unassembled WGS sequence"/>
</dbReference>
<keyword evidence="3" id="KW-1185">Reference proteome</keyword>
<accession>A0A1E5IFZ4</accession>
<gene>
    <name evidence="1" type="ORF">ATZ36_09655</name>
    <name evidence="2" type="ORF">ATZ36_17390</name>
</gene>
<comment type="caution">
    <text evidence="1">The sequence shown here is derived from an EMBL/GenBank/DDBJ whole genome shotgun (WGS) entry which is preliminary data.</text>
</comment>
<protein>
    <submittedName>
        <fullName evidence="1">Uncharacterized protein</fullName>
    </submittedName>
</protein>
<dbReference type="EMBL" id="LNVX01000291">
    <property type="protein sequence ID" value="OEG70746.1"/>
    <property type="molecule type" value="Genomic_DNA"/>
</dbReference>
<organism evidence="1 3">
    <name type="scientific">Endomicrobium trichonymphae</name>
    <dbReference type="NCBI Taxonomy" id="1408204"/>
    <lineage>
        <taxon>Bacteria</taxon>
        <taxon>Pseudomonadati</taxon>
        <taxon>Elusimicrobiota</taxon>
        <taxon>Endomicrobiia</taxon>
        <taxon>Endomicrobiales</taxon>
        <taxon>Endomicrobiaceae</taxon>
        <taxon>Candidatus Endomicrobiellum</taxon>
    </lineage>
</organism>
<name>A0A1E5IFZ4_ENDTX</name>
<evidence type="ECO:0000313" key="1">
    <source>
        <dbReference type="EMBL" id="OEG69422.1"/>
    </source>
</evidence>
<sequence length="70" mass="8189">MEMENFMQEQTRVIVEMCDIIRTIEHLVEMLGRFSSAKELEILQLLKKVVAVFGFMCLEQYGCLNFKAVL</sequence>
<evidence type="ECO:0000313" key="3">
    <source>
        <dbReference type="Proteomes" id="UP000095237"/>
    </source>
</evidence>
<dbReference type="EMBL" id="LNVX01000719">
    <property type="protein sequence ID" value="OEG69422.1"/>
    <property type="molecule type" value="Genomic_DNA"/>
</dbReference>
<reference evidence="1 3" key="1">
    <citation type="submission" date="2015-11" db="EMBL/GenBank/DDBJ databases">
        <title>Evidence for parallel genomic evolution in an endosymbiosis of termite gut flagellates.</title>
        <authorList>
            <person name="Zheng H."/>
        </authorList>
    </citation>
    <scope>NUCLEOTIDE SEQUENCE [LARGE SCALE GENOMIC DNA]</scope>
    <source>
        <strain evidence="1 3">CET450</strain>
    </source>
</reference>
<dbReference type="AlphaFoldDB" id="A0A1E5IFZ4"/>
<evidence type="ECO:0000313" key="2">
    <source>
        <dbReference type="EMBL" id="OEG70746.1"/>
    </source>
</evidence>